<protein>
    <submittedName>
        <fullName evidence="1">Uncharacterized protein</fullName>
    </submittedName>
</protein>
<accession>A0ABM5U4N8</accession>
<evidence type="ECO:0000313" key="1">
    <source>
        <dbReference type="EMBL" id="AKN88219.1"/>
    </source>
</evidence>
<gene>
    <name evidence="1" type="ORF">FNO190_0377</name>
</gene>
<name>A0ABM5U4N8_9GAMM</name>
<dbReference type="EMBL" id="CP011923">
    <property type="protein sequence ID" value="AKN88219.1"/>
    <property type="molecule type" value="Genomic_DNA"/>
</dbReference>
<evidence type="ECO:0000313" key="2">
    <source>
        <dbReference type="Proteomes" id="UP000035930"/>
    </source>
</evidence>
<sequence>MPWPPQNVALVHAPNDDLEQSRQIHQINLSSDLYETHLP</sequence>
<keyword evidence="2" id="KW-1185">Reference proteome</keyword>
<organism evidence="1 2">
    <name type="scientific">Francisella orientalis</name>
    <dbReference type="NCBI Taxonomy" id="299583"/>
    <lineage>
        <taxon>Bacteria</taxon>
        <taxon>Pseudomonadati</taxon>
        <taxon>Pseudomonadota</taxon>
        <taxon>Gammaproteobacteria</taxon>
        <taxon>Thiotrichales</taxon>
        <taxon>Francisellaceae</taxon>
        <taxon>Francisella</taxon>
    </lineage>
</organism>
<reference evidence="1" key="1">
    <citation type="submission" date="2017-08" db="EMBL/GenBank/DDBJ databases">
        <title>Complete Genome Sequence of Francisella noatunensis subsp. orientalis strain FNO190.</title>
        <authorList>
            <person name="Pereira F.L."/>
            <person name="Goncalves L.A."/>
            <person name="Guilherme T.C."/>
            <person name="Soares S.C."/>
            <person name="Dorella F.A."/>
            <person name="Carvalho A.F."/>
            <person name="Leibowitz M.P."/>
            <person name="Leal C.A.G."/>
            <person name="Azevedo V.A.C."/>
            <person name="Figueiredo H.C.P."/>
        </authorList>
    </citation>
    <scope>NUCLEOTIDE SEQUENCE</scope>
    <source>
        <strain evidence="1">FNO190</strain>
    </source>
</reference>
<dbReference type="Proteomes" id="UP000035930">
    <property type="component" value="Chromosome"/>
</dbReference>
<proteinExistence type="predicted"/>